<evidence type="ECO:0000256" key="2">
    <source>
        <dbReference type="SAM" id="MobiDB-lite"/>
    </source>
</evidence>
<feature type="region of interest" description="Disordered" evidence="2">
    <location>
        <begin position="480"/>
        <end position="513"/>
    </location>
</feature>
<reference evidence="3" key="1">
    <citation type="submission" date="2023-06" db="EMBL/GenBank/DDBJ databases">
        <authorList>
            <consortium name="Lawrence Berkeley National Laboratory"/>
            <person name="Ahrendt S."/>
            <person name="Sahu N."/>
            <person name="Indic B."/>
            <person name="Wong-Bajracharya J."/>
            <person name="Merenyi Z."/>
            <person name="Ke H.-M."/>
            <person name="Monk M."/>
            <person name="Kocsube S."/>
            <person name="Drula E."/>
            <person name="Lipzen A."/>
            <person name="Balint B."/>
            <person name="Henrissat B."/>
            <person name="Andreopoulos B."/>
            <person name="Martin F.M."/>
            <person name="Harder C.B."/>
            <person name="Rigling D."/>
            <person name="Ford K.L."/>
            <person name="Foster G.D."/>
            <person name="Pangilinan J."/>
            <person name="Papanicolaou A."/>
            <person name="Barry K."/>
            <person name="LaButti K."/>
            <person name="Viragh M."/>
            <person name="Koriabine M."/>
            <person name="Yan M."/>
            <person name="Riley R."/>
            <person name="Champramary S."/>
            <person name="Plett K.L."/>
            <person name="Tsai I.J."/>
            <person name="Slot J."/>
            <person name="Sipos G."/>
            <person name="Plett J."/>
            <person name="Nagy L.G."/>
            <person name="Grigoriev I.V."/>
        </authorList>
    </citation>
    <scope>NUCLEOTIDE SEQUENCE</scope>
    <source>
        <strain evidence="3">CCBAS 213</strain>
    </source>
</reference>
<sequence>MAGQGGGRCRSVFLTVKITYYRGKEKIVAPDNLEIACQVAREDSKTLSLPPPSYSSVYVTGPGVAEFRWSSYVDSDLHKILRRRINGDLLIPNSVLNKASIKSIELYEEIDGTRPDADGYNESHPAAPYQVTVQGNGLNHPDPRTGNQAAPSISQGFVLAVPVRQQSSFPQQHQVRPAAASTFPDRLSGILNRGREALKALDRVTMTSTASPMVSTESRHENNLITNTNAIASALPPVDPLESVRISQSIESGSFSAVENRDGDVSSDTAIAETSGVGDAGMNVVVSSSLSDEEEDSIAKVIEDLFGEEASEPDSRHATPSLLNLHEAFPLHMSPLPSVSNAETKKDSNDRARTGSPSNHSIGSTPPCNRSASIRFTPPPPRASSHDQHSIRSTPPRSPSPHPQPVSIEEKPSPVSPPVKTSVHTKTSPVFLASSPPPGLNYEERGDEDGNVFNQGNVEEVSMNLETPSTLALRTPPVNAVTGKRSTSLRSVSPPPPAKRVMRGASPSDKRAESEALREYNERSEELFTMVTNLTKQEESLRRLGVPLPERDPTADNFVMRVQLRKVEAELEAERMRSRELELNLSDIRRECKQPFFVPSLFDAFLQISKLTTAATEHIP</sequence>
<feature type="compositionally biased region" description="Polar residues" evidence="2">
    <location>
        <begin position="355"/>
        <end position="374"/>
    </location>
</feature>
<dbReference type="RefSeq" id="XP_060324588.1">
    <property type="nucleotide sequence ID" value="XM_060474518.1"/>
</dbReference>
<dbReference type="GeneID" id="85358066"/>
<keyword evidence="4" id="KW-1185">Reference proteome</keyword>
<dbReference type="EMBL" id="JAUEPS010000060">
    <property type="protein sequence ID" value="KAK0443094.1"/>
    <property type="molecule type" value="Genomic_DNA"/>
</dbReference>
<name>A0AA39JKN9_ARMTA</name>
<comment type="caution">
    <text evidence="3">The sequence shown here is derived from an EMBL/GenBank/DDBJ whole genome shotgun (WGS) entry which is preliminary data.</text>
</comment>
<evidence type="ECO:0000313" key="4">
    <source>
        <dbReference type="Proteomes" id="UP001175211"/>
    </source>
</evidence>
<organism evidence="3 4">
    <name type="scientific">Armillaria tabescens</name>
    <name type="common">Ringless honey mushroom</name>
    <name type="synonym">Agaricus tabescens</name>
    <dbReference type="NCBI Taxonomy" id="1929756"/>
    <lineage>
        <taxon>Eukaryota</taxon>
        <taxon>Fungi</taxon>
        <taxon>Dikarya</taxon>
        <taxon>Basidiomycota</taxon>
        <taxon>Agaricomycotina</taxon>
        <taxon>Agaricomycetes</taxon>
        <taxon>Agaricomycetidae</taxon>
        <taxon>Agaricales</taxon>
        <taxon>Marasmiineae</taxon>
        <taxon>Physalacriaceae</taxon>
        <taxon>Desarmillaria</taxon>
    </lineage>
</organism>
<protein>
    <submittedName>
        <fullName evidence="3">Uncharacterized protein</fullName>
    </submittedName>
</protein>
<evidence type="ECO:0000313" key="3">
    <source>
        <dbReference type="EMBL" id="KAK0443094.1"/>
    </source>
</evidence>
<dbReference type="Proteomes" id="UP001175211">
    <property type="component" value="Unassembled WGS sequence"/>
</dbReference>
<dbReference type="AlphaFoldDB" id="A0AA39JKN9"/>
<feature type="region of interest" description="Disordered" evidence="2">
    <location>
        <begin position="334"/>
        <end position="454"/>
    </location>
</feature>
<feature type="compositionally biased region" description="Basic and acidic residues" evidence="2">
    <location>
        <begin position="343"/>
        <end position="353"/>
    </location>
</feature>
<accession>A0AA39JKN9</accession>
<proteinExistence type="predicted"/>
<gene>
    <name evidence="3" type="ORF">EV420DRAFT_1576951</name>
</gene>
<keyword evidence="1" id="KW-0175">Coiled coil</keyword>
<evidence type="ECO:0000256" key="1">
    <source>
        <dbReference type="SAM" id="Coils"/>
    </source>
</evidence>
<feature type="coiled-coil region" evidence="1">
    <location>
        <begin position="559"/>
        <end position="591"/>
    </location>
</feature>